<reference evidence="3" key="1">
    <citation type="submission" date="2021-03" db="EMBL/GenBank/DDBJ databases">
        <title>Whole genome shotgun sequence of Actinoplanes consettensis NBRC 14913.</title>
        <authorList>
            <person name="Komaki H."/>
            <person name="Tamura T."/>
        </authorList>
    </citation>
    <scope>NUCLEOTIDE SEQUENCE</scope>
    <source>
        <strain evidence="3">NBRC 14913</strain>
    </source>
</reference>
<dbReference type="PANTHER" id="PTHR48050:SF13">
    <property type="entry name" value="STEROL 3-BETA-GLUCOSYLTRANSFERASE UGT80A2"/>
    <property type="match status" value="1"/>
</dbReference>
<dbReference type="InterPro" id="IPR050426">
    <property type="entry name" value="Glycosyltransferase_28"/>
</dbReference>
<keyword evidence="4" id="KW-1185">Reference proteome</keyword>
<name>A0A919W5V0_9ACTN</name>
<dbReference type="GO" id="GO:0016758">
    <property type="term" value="F:hexosyltransferase activity"/>
    <property type="evidence" value="ECO:0007669"/>
    <property type="project" value="UniProtKB-ARBA"/>
</dbReference>
<dbReference type="InterPro" id="IPR010610">
    <property type="entry name" value="EryCIII-like_C"/>
</dbReference>
<dbReference type="InterPro" id="IPR002213">
    <property type="entry name" value="UDP_glucos_trans"/>
</dbReference>
<dbReference type="Proteomes" id="UP000680865">
    <property type="component" value="Unassembled WGS sequence"/>
</dbReference>
<evidence type="ECO:0000313" key="3">
    <source>
        <dbReference type="EMBL" id="GIM81233.1"/>
    </source>
</evidence>
<evidence type="ECO:0000259" key="2">
    <source>
        <dbReference type="Pfam" id="PF06722"/>
    </source>
</evidence>
<dbReference type="CDD" id="cd03784">
    <property type="entry name" value="GT1_Gtf-like"/>
    <property type="match status" value="1"/>
</dbReference>
<sequence>MRILFTAVPAFGHVLPLLPLAKAARSAGHEVALQTHPSMGEAAPSIPLLPAGPSVAETLADVAQRTSSDPMQDMLRFAVEFFVETRLTSGAQAALATAREFRPDLAVAEMSDYLGQFVAAALGVPWVAHGATLPLIEPLAAQFDLRAIAKFGEHGVTPSAALAYVDPWPDSLIRAGDRYPAPRVPIRPEPHEGEGPAWTRAPFPGREDRPTVLLTLGTVVDDPEVLRRAVAATCALDVNVLVAPHTTEDLANPAQVQVAGFVAMRDLLRSSDLVVSAAGAGTVLSTLAAGLPMVLLPLGLDKPVNAERAAAAGAAYVVTDPAGISDAVAKVLNDGAFRAAAQRMADEIRAIDSPAAVLTKLIAGLR</sequence>
<dbReference type="SUPFAM" id="SSF53756">
    <property type="entry name" value="UDP-Glycosyltransferase/glycogen phosphorylase"/>
    <property type="match status" value="1"/>
</dbReference>
<proteinExistence type="predicted"/>
<dbReference type="EMBL" id="BOQP01000046">
    <property type="protein sequence ID" value="GIM81233.1"/>
    <property type="molecule type" value="Genomic_DNA"/>
</dbReference>
<protein>
    <submittedName>
        <fullName evidence="3">Glycosyl transferase</fullName>
    </submittedName>
</protein>
<dbReference type="RefSeq" id="WP_213001977.1">
    <property type="nucleotide sequence ID" value="NZ_BAAATW010000014.1"/>
</dbReference>
<evidence type="ECO:0000256" key="1">
    <source>
        <dbReference type="SAM" id="MobiDB-lite"/>
    </source>
</evidence>
<dbReference type="Pfam" id="PF06722">
    <property type="entry name" value="EryCIII-like_C"/>
    <property type="match status" value="1"/>
</dbReference>
<feature type="region of interest" description="Disordered" evidence="1">
    <location>
        <begin position="184"/>
        <end position="204"/>
    </location>
</feature>
<dbReference type="Gene3D" id="3.40.50.2000">
    <property type="entry name" value="Glycogen Phosphorylase B"/>
    <property type="match status" value="2"/>
</dbReference>
<evidence type="ECO:0000313" key="4">
    <source>
        <dbReference type="Proteomes" id="UP000680865"/>
    </source>
</evidence>
<comment type="caution">
    <text evidence="3">The sequence shown here is derived from an EMBL/GenBank/DDBJ whole genome shotgun (WGS) entry which is preliminary data.</text>
</comment>
<feature type="domain" description="Erythromycin biosynthesis protein CIII-like C-terminal" evidence="2">
    <location>
        <begin position="230"/>
        <end position="363"/>
    </location>
</feature>
<accession>A0A919W5V0</accession>
<dbReference type="PANTHER" id="PTHR48050">
    <property type="entry name" value="STEROL 3-BETA-GLUCOSYLTRANSFERASE"/>
    <property type="match status" value="1"/>
</dbReference>
<gene>
    <name evidence="3" type="ORF">Aco04nite_75540</name>
</gene>
<dbReference type="GO" id="GO:0008194">
    <property type="term" value="F:UDP-glycosyltransferase activity"/>
    <property type="evidence" value="ECO:0007669"/>
    <property type="project" value="InterPro"/>
</dbReference>
<organism evidence="3 4">
    <name type="scientific">Winogradskya consettensis</name>
    <dbReference type="NCBI Taxonomy" id="113560"/>
    <lineage>
        <taxon>Bacteria</taxon>
        <taxon>Bacillati</taxon>
        <taxon>Actinomycetota</taxon>
        <taxon>Actinomycetes</taxon>
        <taxon>Micromonosporales</taxon>
        <taxon>Micromonosporaceae</taxon>
        <taxon>Winogradskya</taxon>
    </lineage>
</organism>
<keyword evidence="3" id="KW-0808">Transferase</keyword>
<dbReference type="GO" id="GO:0017000">
    <property type="term" value="P:antibiotic biosynthetic process"/>
    <property type="evidence" value="ECO:0007669"/>
    <property type="project" value="UniProtKB-ARBA"/>
</dbReference>
<dbReference type="AlphaFoldDB" id="A0A919W5V0"/>